<organism evidence="3 4">
    <name type="scientific">Streptomyces tremellae</name>
    <dbReference type="NCBI Taxonomy" id="1124239"/>
    <lineage>
        <taxon>Bacteria</taxon>
        <taxon>Bacillati</taxon>
        <taxon>Actinomycetota</taxon>
        <taxon>Actinomycetes</taxon>
        <taxon>Kitasatosporales</taxon>
        <taxon>Streptomycetaceae</taxon>
        <taxon>Streptomyces</taxon>
    </lineage>
</organism>
<reference evidence="4" key="1">
    <citation type="journal article" date="2019" name="Int. J. Syst. Evol. Microbiol.">
        <title>The Global Catalogue of Microorganisms (GCM) 10K type strain sequencing project: providing services to taxonomists for standard genome sequencing and annotation.</title>
        <authorList>
            <consortium name="The Broad Institute Genomics Platform"/>
            <consortium name="The Broad Institute Genome Sequencing Center for Infectious Disease"/>
            <person name="Wu L."/>
            <person name="Ma J."/>
        </authorList>
    </citation>
    <scope>NUCLEOTIDE SEQUENCE [LARGE SCALE GENOMIC DNA]</scope>
    <source>
        <strain evidence="4">JCM 30846</strain>
    </source>
</reference>
<sequence length="294" mass="28495">MDQKLESGAKRHDGGTHPGEEGAERRAGRLDLSVPQVAGSAVAAVAAAVLASQLDVYGTIIGAGVVSVIATCGGSIFHYLFRRTGERIKDVAEQARPRGRQVPAQATSADGHHALPDTLDVLGADYGEATTHGTRRRGWKRPVLGAVVVFLLAMVCITGYELAAGHDLSGNARTTIGSVVSGGGGSGGHTPSPATPSTGDSGKPQKSAGGGQDGSTGPGGGASTSPSPGGGRSQGDGRASTSPGGRTPSPGTTPSGGTGQSPTVPTPSPSTGDGGDGASAPGEAPDGAGAPAAG</sequence>
<evidence type="ECO:0000256" key="1">
    <source>
        <dbReference type="SAM" id="MobiDB-lite"/>
    </source>
</evidence>
<feature type="compositionally biased region" description="Low complexity" evidence="1">
    <location>
        <begin position="189"/>
        <end position="199"/>
    </location>
</feature>
<feature type="region of interest" description="Disordered" evidence="1">
    <location>
        <begin position="1"/>
        <end position="27"/>
    </location>
</feature>
<dbReference type="Proteomes" id="UP001499884">
    <property type="component" value="Unassembled WGS sequence"/>
</dbReference>
<gene>
    <name evidence="3" type="ORF">GCM10023082_02930</name>
</gene>
<name>A0ABP7DP02_9ACTN</name>
<evidence type="ECO:0000313" key="3">
    <source>
        <dbReference type="EMBL" id="GAA3708309.1"/>
    </source>
</evidence>
<feature type="compositionally biased region" description="Gly residues" evidence="1">
    <location>
        <begin position="208"/>
        <end position="234"/>
    </location>
</feature>
<evidence type="ECO:0000256" key="2">
    <source>
        <dbReference type="SAM" id="Phobius"/>
    </source>
</evidence>
<feature type="region of interest" description="Disordered" evidence="1">
    <location>
        <begin position="179"/>
        <end position="294"/>
    </location>
</feature>
<dbReference type="RefSeq" id="WP_345640037.1">
    <property type="nucleotide sequence ID" value="NZ_BAABEP010000001.1"/>
</dbReference>
<feature type="transmembrane region" description="Helical" evidence="2">
    <location>
        <begin position="143"/>
        <end position="163"/>
    </location>
</feature>
<evidence type="ECO:0000313" key="4">
    <source>
        <dbReference type="Proteomes" id="UP001499884"/>
    </source>
</evidence>
<feature type="compositionally biased region" description="Low complexity" evidence="1">
    <location>
        <begin position="236"/>
        <end position="253"/>
    </location>
</feature>
<comment type="caution">
    <text evidence="3">The sequence shown here is derived from an EMBL/GenBank/DDBJ whole genome shotgun (WGS) entry which is preliminary data.</text>
</comment>
<keyword evidence="2" id="KW-0472">Membrane</keyword>
<keyword evidence="2" id="KW-1133">Transmembrane helix</keyword>
<keyword evidence="2" id="KW-0812">Transmembrane</keyword>
<keyword evidence="4" id="KW-1185">Reference proteome</keyword>
<feature type="transmembrane region" description="Helical" evidence="2">
    <location>
        <begin position="60"/>
        <end position="81"/>
    </location>
</feature>
<feature type="compositionally biased region" description="Low complexity" evidence="1">
    <location>
        <begin position="278"/>
        <end position="294"/>
    </location>
</feature>
<feature type="transmembrane region" description="Helical" evidence="2">
    <location>
        <begin position="34"/>
        <end position="54"/>
    </location>
</feature>
<proteinExistence type="predicted"/>
<accession>A0ABP7DP02</accession>
<protein>
    <submittedName>
        <fullName evidence="3">Uncharacterized protein</fullName>
    </submittedName>
</protein>
<dbReference type="EMBL" id="BAABEP010000001">
    <property type="protein sequence ID" value="GAA3708309.1"/>
    <property type="molecule type" value="Genomic_DNA"/>
</dbReference>